<dbReference type="SMART" id="SM00493">
    <property type="entry name" value="TOPRIM"/>
    <property type="match status" value="1"/>
</dbReference>
<keyword evidence="2 7" id="KW-0227">DNA damage</keyword>
<dbReference type="SUPFAM" id="SSF111304">
    <property type="entry name" value="Recombination protein RecR"/>
    <property type="match status" value="1"/>
</dbReference>
<keyword evidence="10" id="KW-1185">Reference proteome</keyword>
<dbReference type="InterPro" id="IPR034137">
    <property type="entry name" value="TOPRIM_RecR"/>
</dbReference>
<dbReference type="GO" id="GO:0008270">
    <property type="term" value="F:zinc ion binding"/>
    <property type="evidence" value="ECO:0007669"/>
    <property type="project" value="UniProtKB-KW"/>
</dbReference>
<keyword evidence="5 7" id="KW-0233">DNA recombination</keyword>
<evidence type="ECO:0000256" key="1">
    <source>
        <dbReference type="ARBA" id="ARBA00022723"/>
    </source>
</evidence>
<dbReference type="Pfam" id="PF13662">
    <property type="entry name" value="Toprim_4"/>
    <property type="match status" value="1"/>
</dbReference>
<dbReference type="GO" id="GO:0003677">
    <property type="term" value="F:DNA binding"/>
    <property type="evidence" value="ECO:0007669"/>
    <property type="project" value="UniProtKB-UniRule"/>
</dbReference>
<name>A0A1Q2HSN9_9BACT</name>
<accession>A0A1Q2HSN9</accession>
<sequence>MPEKNTTNPAYTKALNNLIEKFAELPGIGRKTAERLAFHVLKSEKAEAMELARAVSEVKTKIKQCKICCSYSEEEICPICQAPSRDKSTVCVVEQPKDLISLEKTGICKWTYHVLGGHIAPLEGIEPEDLTIDKLISRIRQGGIREIIMATNPTVEGDATSLYVTSLLRDSSIRITRLARGLPAGSSIEFSNNSILSDAILGRDEIE</sequence>
<dbReference type="Gene3D" id="1.10.8.420">
    <property type="entry name" value="RecR Domain 1"/>
    <property type="match status" value="1"/>
</dbReference>
<dbReference type="Pfam" id="PF02132">
    <property type="entry name" value="RecR_ZnF"/>
    <property type="match status" value="1"/>
</dbReference>
<keyword evidence="1 7" id="KW-0479">Metal-binding</keyword>
<dbReference type="HAMAP" id="MF_00017">
    <property type="entry name" value="RecR"/>
    <property type="match status" value="1"/>
</dbReference>
<evidence type="ECO:0000256" key="3">
    <source>
        <dbReference type="ARBA" id="ARBA00022771"/>
    </source>
</evidence>
<dbReference type="InterPro" id="IPR015967">
    <property type="entry name" value="Rcmb_RecR_Znf"/>
</dbReference>
<dbReference type="CDD" id="cd01025">
    <property type="entry name" value="TOPRIM_recR"/>
    <property type="match status" value="1"/>
</dbReference>
<evidence type="ECO:0000313" key="9">
    <source>
        <dbReference type="EMBL" id="AQQ10462.1"/>
    </source>
</evidence>
<evidence type="ECO:0000256" key="4">
    <source>
        <dbReference type="ARBA" id="ARBA00022833"/>
    </source>
</evidence>
<dbReference type="PANTHER" id="PTHR30446">
    <property type="entry name" value="RECOMBINATION PROTEIN RECR"/>
    <property type="match status" value="1"/>
</dbReference>
<comment type="similarity">
    <text evidence="7">Belongs to the RecR family.</text>
</comment>
<dbReference type="RefSeq" id="WP_077541688.1">
    <property type="nucleotide sequence ID" value="NZ_CP019633.1"/>
</dbReference>
<evidence type="ECO:0000256" key="7">
    <source>
        <dbReference type="HAMAP-Rule" id="MF_00017"/>
    </source>
</evidence>
<evidence type="ECO:0000256" key="6">
    <source>
        <dbReference type="ARBA" id="ARBA00023204"/>
    </source>
</evidence>
<dbReference type="GO" id="GO:0006310">
    <property type="term" value="P:DNA recombination"/>
    <property type="evidence" value="ECO:0007669"/>
    <property type="project" value="UniProtKB-UniRule"/>
</dbReference>
<dbReference type="AlphaFoldDB" id="A0A1Q2HSN9"/>
<reference evidence="10" key="1">
    <citation type="submission" date="2017-02" db="EMBL/GenBank/DDBJ databases">
        <title>Comparative genomics and description of representatives of a novel lineage of planctomycetes thriving in anoxic sediments.</title>
        <authorList>
            <person name="Spring S."/>
            <person name="Bunk B."/>
            <person name="Sproer C."/>
            <person name="Klenk H.-P."/>
        </authorList>
    </citation>
    <scope>NUCLEOTIDE SEQUENCE [LARGE SCALE GENOMIC DNA]</scope>
    <source>
        <strain evidence="10">L21-RPul-D3</strain>
    </source>
</reference>
<evidence type="ECO:0000259" key="8">
    <source>
        <dbReference type="PROSITE" id="PS50880"/>
    </source>
</evidence>
<feature type="domain" description="Toprim" evidence="8">
    <location>
        <begin position="88"/>
        <end position="183"/>
    </location>
</feature>
<protein>
    <recommendedName>
        <fullName evidence="7">Recombination protein RecR</fullName>
    </recommendedName>
</protein>
<dbReference type="GO" id="GO:0006281">
    <property type="term" value="P:DNA repair"/>
    <property type="evidence" value="ECO:0007669"/>
    <property type="project" value="UniProtKB-UniRule"/>
</dbReference>
<keyword evidence="6 7" id="KW-0234">DNA repair</keyword>
<proteinExistence type="inferred from homology"/>
<keyword evidence="4 7" id="KW-0862">Zinc</keyword>
<dbReference type="PANTHER" id="PTHR30446:SF0">
    <property type="entry name" value="RECOMBINATION PROTEIN RECR"/>
    <property type="match status" value="1"/>
</dbReference>
<dbReference type="Gene3D" id="3.40.1360.10">
    <property type="match status" value="1"/>
</dbReference>
<dbReference type="NCBIfam" id="TIGR00615">
    <property type="entry name" value="recR"/>
    <property type="match status" value="1"/>
</dbReference>
<dbReference type="EMBL" id="CP019633">
    <property type="protein sequence ID" value="AQQ10462.1"/>
    <property type="molecule type" value="Genomic_DNA"/>
</dbReference>
<dbReference type="InterPro" id="IPR006171">
    <property type="entry name" value="TOPRIM_dom"/>
</dbReference>
<evidence type="ECO:0000313" key="10">
    <source>
        <dbReference type="Proteomes" id="UP000188273"/>
    </source>
</evidence>
<dbReference type="PROSITE" id="PS01300">
    <property type="entry name" value="RECR"/>
    <property type="match status" value="1"/>
</dbReference>
<dbReference type="STRING" id="1940790.L21SP3_02294"/>
<dbReference type="Pfam" id="PF21176">
    <property type="entry name" value="RecR_HhH"/>
    <property type="match status" value="1"/>
</dbReference>
<feature type="zinc finger region" description="C4-type" evidence="7">
    <location>
        <begin position="65"/>
        <end position="80"/>
    </location>
</feature>
<gene>
    <name evidence="7 9" type="primary">recR</name>
    <name evidence="9" type="ORF">L21SP3_02294</name>
</gene>
<keyword evidence="3 7" id="KW-0863">Zinc-finger</keyword>
<evidence type="ECO:0000256" key="5">
    <source>
        <dbReference type="ARBA" id="ARBA00023172"/>
    </source>
</evidence>
<evidence type="ECO:0000256" key="2">
    <source>
        <dbReference type="ARBA" id="ARBA00022763"/>
    </source>
</evidence>
<dbReference type="KEGG" id="pbu:L21SP3_02294"/>
<organism evidence="9 10">
    <name type="scientific">Sedimentisphaera cyanobacteriorum</name>
    <dbReference type="NCBI Taxonomy" id="1940790"/>
    <lineage>
        <taxon>Bacteria</taxon>
        <taxon>Pseudomonadati</taxon>
        <taxon>Planctomycetota</taxon>
        <taxon>Phycisphaerae</taxon>
        <taxon>Sedimentisphaerales</taxon>
        <taxon>Sedimentisphaeraceae</taxon>
        <taxon>Sedimentisphaera</taxon>
    </lineage>
</organism>
<comment type="function">
    <text evidence="7">May play a role in DNA repair. It seems to be involved in an RecBC-independent recombinational process of DNA repair. It may act with RecF and RecO.</text>
</comment>
<dbReference type="PROSITE" id="PS50880">
    <property type="entry name" value="TOPRIM"/>
    <property type="match status" value="1"/>
</dbReference>
<dbReference type="InterPro" id="IPR000093">
    <property type="entry name" value="DNA_Rcmb_RecR"/>
</dbReference>
<dbReference type="InterPro" id="IPR023627">
    <property type="entry name" value="Rcmb_RecR"/>
</dbReference>
<dbReference type="Proteomes" id="UP000188273">
    <property type="component" value="Chromosome"/>
</dbReference>